<dbReference type="STRING" id="591019.Shell_1278"/>
<dbReference type="AlphaFoldDB" id="D7D9C7"/>
<sequence length="171" mass="19455">MTYTTKPLTSREILKTILIGVVKGLLYYTVYYVVLFGIIVYYVIPFFMGASGLKGFNINSIISFKLININILLMFMVLSIMGAFLVRHIPFGRAINTMLGLLMLYIVLLSFNFGEFSGYITQYNIYYYVDLSPLFKTLLLIIAVFTIGQVSIDVGKEYKSRKINIDTKNTG</sequence>
<evidence type="ECO:0000313" key="2">
    <source>
        <dbReference type="EMBL" id="ADI32373.1"/>
    </source>
</evidence>
<dbReference type="KEGG" id="shc:Shell_1278"/>
<reference evidence="2 3" key="2">
    <citation type="journal article" date="2011" name="Stand. Genomic Sci.">
        <title>Complete genome sequence of Staphylothermus hellenicus P8.</title>
        <authorList>
            <person name="Anderson I."/>
            <person name="Wirth R."/>
            <person name="Lucas S."/>
            <person name="Copeland A."/>
            <person name="Lapidus A."/>
            <person name="Cheng J.F."/>
            <person name="Goodwin L."/>
            <person name="Pitluck S."/>
            <person name="Davenport K."/>
            <person name="Detter J.C."/>
            <person name="Han C."/>
            <person name="Tapia R."/>
            <person name="Land M."/>
            <person name="Hauser L."/>
            <person name="Pati A."/>
            <person name="Mikhailova N."/>
            <person name="Woyke T."/>
            <person name="Klenk H.P."/>
            <person name="Kyrpides N."/>
            <person name="Ivanova N."/>
        </authorList>
    </citation>
    <scope>NUCLEOTIDE SEQUENCE [LARGE SCALE GENOMIC DNA]</scope>
    <source>
        <strain evidence="3">DSM 12710 / JCM 10830 / BK20S6-10-b1 / P8</strain>
    </source>
</reference>
<evidence type="ECO:0000313" key="3">
    <source>
        <dbReference type="Proteomes" id="UP000002573"/>
    </source>
</evidence>
<keyword evidence="1" id="KW-1133">Transmembrane helix</keyword>
<keyword evidence="3" id="KW-1185">Reference proteome</keyword>
<keyword evidence="1" id="KW-0472">Membrane</keyword>
<accession>D7D9C7</accession>
<dbReference type="GeneID" id="9234567"/>
<name>D7D9C7_STAHD</name>
<feature type="transmembrane region" description="Helical" evidence="1">
    <location>
        <begin position="134"/>
        <end position="152"/>
    </location>
</feature>
<reference evidence="3" key="1">
    <citation type="submission" date="2010-05" db="EMBL/GenBank/DDBJ databases">
        <title>Complete sequence of Staphylothermus hellenicus DSM 12710.</title>
        <authorList>
            <consortium name="US DOE Joint Genome Institute"/>
            <person name="Lucas S."/>
            <person name="Copeland A."/>
            <person name="Lapidus A."/>
            <person name="Cheng J.-F."/>
            <person name="Bruce D."/>
            <person name="Goodwin L."/>
            <person name="Pitluck S."/>
            <person name="Davenport K."/>
            <person name="Detter J.C."/>
            <person name="Han C."/>
            <person name="Tapia R."/>
            <person name="Larimer F."/>
            <person name="Land M."/>
            <person name="Hauser L."/>
            <person name="Kyrpides N."/>
            <person name="Mikhailova N."/>
            <person name="Anderson I.J."/>
            <person name="Woyke T."/>
        </authorList>
    </citation>
    <scope>NUCLEOTIDE SEQUENCE [LARGE SCALE GENOMIC DNA]</scope>
    <source>
        <strain evidence="3">DSM 12710 / JCM 10830 / BK20S6-10-b1 / P8</strain>
    </source>
</reference>
<dbReference type="RefSeq" id="WP_013143571.1">
    <property type="nucleotide sequence ID" value="NC_014205.1"/>
</dbReference>
<feature type="transmembrane region" description="Helical" evidence="1">
    <location>
        <begin position="25"/>
        <end position="44"/>
    </location>
</feature>
<organism evidence="2 3">
    <name type="scientific">Staphylothermus hellenicus (strain DSM 12710 / JCM 10830 / BK20S6-10-b1 / P8)</name>
    <dbReference type="NCBI Taxonomy" id="591019"/>
    <lineage>
        <taxon>Archaea</taxon>
        <taxon>Thermoproteota</taxon>
        <taxon>Thermoprotei</taxon>
        <taxon>Desulfurococcales</taxon>
        <taxon>Desulfurococcaceae</taxon>
        <taxon>Staphylothermus</taxon>
    </lineage>
</organism>
<dbReference type="Proteomes" id="UP000002573">
    <property type="component" value="Chromosome"/>
</dbReference>
<dbReference type="eggNOG" id="arCOG12434">
    <property type="taxonomic scope" value="Archaea"/>
</dbReference>
<gene>
    <name evidence="2" type="ordered locus">Shell_1278</name>
</gene>
<proteinExistence type="predicted"/>
<feature type="transmembrane region" description="Helical" evidence="1">
    <location>
        <begin position="98"/>
        <end position="114"/>
    </location>
</feature>
<feature type="transmembrane region" description="Helical" evidence="1">
    <location>
        <begin position="64"/>
        <end position="86"/>
    </location>
</feature>
<dbReference type="EMBL" id="CP002051">
    <property type="protein sequence ID" value="ADI32373.1"/>
    <property type="molecule type" value="Genomic_DNA"/>
</dbReference>
<protein>
    <submittedName>
        <fullName evidence="2">Uncharacterized protein</fullName>
    </submittedName>
</protein>
<keyword evidence="1" id="KW-0812">Transmembrane</keyword>
<dbReference type="OrthoDB" id="377702at2157"/>
<dbReference type="HOGENOM" id="CLU_1559553_0_0_2"/>
<evidence type="ECO:0000256" key="1">
    <source>
        <dbReference type="SAM" id="Phobius"/>
    </source>
</evidence>